<keyword evidence="3" id="KW-0732">Signal</keyword>
<reference evidence="4 5" key="1">
    <citation type="journal article" date="2014" name="Genome Announc.">
        <title>Draft genome sequences of eight enterohepatic helicobacter species isolated from both laboratory and wild rodents.</title>
        <authorList>
            <person name="Sheh A."/>
            <person name="Shen Z."/>
            <person name="Fox J.G."/>
        </authorList>
    </citation>
    <scope>NUCLEOTIDE SEQUENCE [LARGE SCALE GENOMIC DNA]</scope>
    <source>
        <strain evidence="4 5">MIT 98-6810</strain>
    </source>
</reference>
<keyword evidence="2 4" id="KW-0378">Hydrolase</keyword>
<feature type="chain" id="PRO_5022789735" evidence="3">
    <location>
        <begin position="31"/>
        <end position="290"/>
    </location>
</feature>
<evidence type="ECO:0000313" key="4">
    <source>
        <dbReference type="EMBL" id="TLD79051.1"/>
    </source>
</evidence>
<organism evidence="4 5">
    <name type="scientific">Helicobacter typhlonius</name>
    <dbReference type="NCBI Taxonomy" id="76936"/>
    <lineage>
        <taxon>Bacteria</taxon>
        <taxon>Pseudomonadati</taxon>
        <taxon>Campylobacterota</taxon>
        <taxon>Epsilonproteobacteria</taxon>
        <taxon>Campylobacterales</taxon>
        <taxon>Helicobacteraceae</taxon>
        <taxon>Helicobacter</taxon>
    </lineage>
</organism>
<dbReference type="SUPFAM" id="SSF53474">
    <property type="entry name" value="alpha/beta-Hydrolases"/>
    <property type="match status" value="1"/>
</dbReference>
<dbReference type="AlphaFoldDB" id="A0A4U8S0H0"/>
<evidence type="ECO:0000256" key="2">
    <source>
        <dbReference type="ARBA" id="ARBA00022801"/>
    </source>
</evidence>
<dbReference type="STRING" id="76936.BN2458_PEG1464"/>
<accession>A0A4U8S0H0</accession>
<evidence type="ECO:0000256" key="1">
    <source>
        <dbReference type="ARBA" id="ARBA00005622"/>
    </source>
</evidence>
<dbReference type="PANTHER" id="PTHR40841">
    <property type="entry name" value="SIDEROPHORE TRIACETYLFUSARININE C ESTERASE"/>
    <property type="match status" value="1"/>
</dbReference>
<dbReference type="Gene3D" id="3.40.50.1820">
    <property type="entry name" value="alpha/beta hydrolase"/>
    <property type="match status" value="1"/>
</dbReference>
<dbReference type="InterPro" id="IPR052558">
    <property type="entry name" value="Siderophore_Hydrolase_D"/>
</dbReference>
<dbReference type="Proteomes" id="UP000029925">
    <property type="component" value="Unassembled WGS sequence"/>
</dbReference>
<dbReference type="Pfam" id="PF00756">
    <property type="entry name" value="Esterase"/>
    <property type="match status" value="1"/>
</dbReference>
<dbReference type="EMBL" id="JRPF02000002">
    <property type="protein sequence ID" value="TLD79051.1"/>
    <property type="molecule type" value="Genomic_DNA"/>
</dbReference>
<protein>
    <submittedName>
        <fullName evidence="4">Alpha/beta hydrolase</fullName>
    </submittedName>
</protein>
<sequence length="290" mass="32510">MRVGCTIKRALMRICKITILIVLLCSSAFGAPSQEISPITQEAKALFAIESIRLQNTQGRFYNIYIAIPKHKKDKTSVFYMLDGNAFFPLLLNEIAKKESTQPFQSLPIIVGIGHDSTLAFDRASRTYDYTPLLSKELRDSFSGGGGINIFLDFITQKVQPLIHKRFGIPHKELLFGHSFGGLFVLYTLLHKPRSFSHYVCASPSLWWGEGKFITLPLEITHYPDSIISTRGSLEANSQRQAKYKIEEIVQALQKSAPNPKSIVFVELMGQNHGSSIPYALNLGLDTLMQ</sequence>
<comment type="similarity">
    <text evidence="1">Belongs to the esterase D family.</text>
</comment>
<dbReference type="PANTHER" id="PTHR40841:SF2">
    <property type="entry name" value="SIDEROPHORE-DEGRADING ESTERASE (EUROFUNG)"/>
    <property type="match status" value="1"/>
</dbReference>
<name>A0A4U8S0H0_9HELI</name>
<dbReference type="OrthoDB" id="5523653at2"/>
<comment type="caution">
    <text evidence="4">The sequence shown here is derived from an EMBL/GenBank/DDBJ whole genome shotgun (WGS) entry which is preliminary data.</text>
</comment>
<dbReference type="InterPro" id="IPR029058">
    <property type="entry name" value="AB_hydrolase_fold"/>
</dbReference>
<dbReference type="InterPro" id="IPR000801">
    <property type="entry name" value="Esterase-like"/>
</dbReference>
<evidence type="ECO:0000256" key="3">
    <source>
        <dbReference type="SAM" id="SignalP"/>
    </source>
</evidence>
<proteinExistence type="inferred from homology"/>
<gene>
    <name evidence="4" type="ORF">LS75_001705</name>
</gene>
<evidence type="ECO:0000313" key="5">
    <source>
        <dbReference type="Proteomes" id="UP000029925"/>
    </source>
</evidence>
<keyword evidence="5" id="KW-1185">Reference proteome</keyword>
<dbReference type="GO" id="GO:0016788">
    <property type="term" value="F:hydrolase activity, acting on ester bonds"/>
    <property type="evidence" value="ECO:0007669"/>
    <property type="project" value="TreeGrafter"/>
</dbReference>
<feature type="signal peptide" evidence="3">
    <location>
        <begin position="1"/>
        <end position="30"/>
    </location>
</feature>